<dbReference type="InterPro" id="IPR006045">
    <property type="entry name" value="Cupin_1"/>
</dbReference>
<dbReference type="PROSITE" id="PS00725">
    <property type="entry name" value="GERMIN"/>
    <property type="match status" value="1"/>
</dbReference>
<evidence type="ECO:0000256" key="1">
    <source>
        <dbReference type="ARBA" id="ARBA00004271"/>
    </source>
</evidence>
<reference evidence="13 14" key="1">
    <citation type="submission" date="2020-08" db="EMBL/GenBank/DDBJ databases">
        <title>Plant Genome Project.</title>
        <authorList>
            <person name="Zhang R.-G."/>
        </authorList>
    </citation>
    <scope>NUCLEOTIDE SEQUENCE [LARGE SCALE GENOMIC DNA]</scope>
    <source>
        <tissue evidence="13">Rhizome</tissue>
    </source>
</reference>
<evidence type="ECO:0000256" key="10">
    <source>
        <dbReference type="PIRSR" id="PIRSR601929-3"/>
    </source>
</evidence>
<evidence type="ECO:0000256" key="9">
    <source>
        <dbReference type="PIRSR" id="PIRSR601929-2"/>
    </source>
</evidence>
<feature type="disulfide bond" evidence="10">
    <location>
        <begin position="54"/>
        <end position="69"/>
    </location>
</feature>
<dbReference type="InterPro" id="IPR011051">
    <property type="entry name" value="RmlC_Cupin_sf"/>
</dbReference>
<dbReference type="SUPFAM" id="SSF51182">
    <property type="entry name" value="RmlC-like cupins"/>
    <property type="match status" value="1"/>
</dbReference>
<comment type="subcellular location">
    <subcellularLocation>
        <location evidence="1 11">Secreted</location>
        <location evidence="1 11">Extracellular space</location>
        <location evidence="1 11">Apoplast</location>
    </subcellularLocation>
</comment>
<comment type="similarity">
    <text evidence="2 11">Belongs to the germin family.</text>
</comment>
<comment type="caution">
    <text evidence="13">The sequence shown here is derived from an EMBL/GenBank/DDBJ whole genome shotgun (WGS) entry which is preliminary data.</text>
</comment>
<keyword evidence="4 11" id="KW-0964">Secreted</keyword>
<dbReference type="AlphaFoldDB" id="A0A8J5I9H1"/>
<evidence type="ECO:0000259" key="12">
    <source>
        <dbReference type="SMART" id="SM00835"/>
    </source>
</evidence>
<dbReference type="Proteomes" id="UP000734854">
    <property type="component" value="Unassembled WGS sequence"/>
</dbReference>
<dbReference type="SMART" id="SM00835">
    <property type="entry name" value="Cupin_1"/>
    <property type="match status" value="1"/>
</dbReference>
<sequence length="196" mass="21587">MELISMFMLKLKLMNSTRRAKMSAKIILIIAASIAVISSICVSSSDPGLLQDFCVADFTSNVFVNGFPCKDPLLVTSDDFFYSGIDQPRSTDNQLGSNITIVGVNRIRGLNTLGIIIARIDYAPGGLNPPHYHPRASEVFTVIEGNLFAGFITTNSDIGNTLYAKKLQKGDIFVFPQGLIHFQFNIGSKRHYINCF</sequence>
<feature type="domain" description="Cupin type-1" evidence="12">
    <location>
        <begin position="83"/>
        <end position="194"/>
    </location>
</feature>
<evidence type="ECO:0000313" key="14">
    <source>
        <dbReference type="Proteomes" id="UP000734854"/>
    </source>
</evidence>
<evidence type="ECO:0000256" key="11">
    <source>
        <dbReference type="RuleBase" id="RU366015"/>
    </source>
</evidence>
<name>A0A8J5I9H1_ZINOF</name>
<dbReference type="EMBL" id="JACMSC010000001">
    <property type="protein sequence ID" value="KAG6538794.1"/>
    <property type="molecule type" value="Genomic_DNA"/>
</dbReference>
<keyword evidence="5 8" id="KW-0479">Metal-binding</keyword>
<dbReference type="PANTHER" id="PTHR31238">
    <property type="entry name" value="GERMIN-LIKE PROTEIN SUBFAMILY 3 MEMBER 3"/>
    <property type="match status" value="1"/>
</dbReference>
<proteinExistence type="inferred from homology"/>
<gene>
    <name evidence="13" type="ORF">ZIOFF_003923</name>
</gene>
<feature type="binding site" evidence="8">
    <location>
        <position position="138"/>
    </location>
    <ligand>
        <name>oxalate</name>
        <dbReference type="ChEBI" id="CHEBI:30623"/>
    </ligand>
</feature>
<dbReference type="InterPro" id="IPR001929">
    <property type="entry name" value="Germin"/>
</dbReference>
<feature type="binding site" evidence="8">
    <location>
        <position position="128"/>
    </location>
    <ligand>
        <name>oxalate</name>
        <dbReference type="ChEBI" id="CHEBI:30623"/>
    </ligand>
</feature>
<dbReference type="Pfam" id="PF00190">
    <property type="entry name" value="Cupin_1"/>
    <property type="match status" value="1"/>
</dbReference>
<feature type="binding site" evidence="9">
    <location>
        <position position="133"/>
    </location>
    <ligand>
        <name>Mn(2+)</name>
        <dbReference type="ChEBI" id="CHEBI:29035"/>
    </ligand>
</feature>
<evidence type="ECO:0000256" key="5">
    <source>
        <dbReference type="ARBA" id="ARBA00022723"/>
    </source>
</evidence>
<dbReference type="GO" id="GO:0030145">
    <property type="term" value="F:manganese ion binding"/>
    <property type="evidence" value="ECO:0007669"/>
    <property type="project" value="UniProtKB-UniRule"/>
</dbReference>
<keyword evidence="14" id="KW-1185">Reference proteome</keyword>
<feature type="binding site" evidence="9">
    <location>
        <position position="138"/>
    </location>
    <ligand>
        <name>Mn(2+)</name>
        <dbReference type="ChEBI" id="CHEBI:29035"/>
    </ligand>
</feature>
<dbReference type="GO" id="GO:0048046">
    <property type="term" value="C:apoplast"/>
    <property type="evidence" value="ECO:0007669"/>
    <property type="project" value="UniProtKB-SubCell"/>
</dbReference>
<evidence type="ECO:0000313" key="13">
    <source>
        <dbReference type="EMBL" id="KAG6538794.1"/>
    </source>
</evidence>
<feature type="binding site" evidence="9">
    <location>
        <position position="131"/>
    </location>
    <ligand>
        <name>Mn(2+)</name>
        <dbReference type="ChEBI" id="CHEBI:29035"/>
    </ligand>
</feature>
<evidence type="ECO:0000256" key="6">
    <source>
        <dbReference type="ARBA" id="ARBA00023157"/>
    </source>
</evidence>
<dbReference type="InterPro" id="IPR014710">
    <property type="entry name" value="RmlC-like_jellyroll"/>
</dbReference>
<evidence type="ECO:0000256" key="4">
    <source>
        <dbReference type="ARBA" id="ARBA00022525"/>
    </source>
</evidence>
<evidence type="ECO:0000256" key="8">
    <source>
        <dbReference type="PIRSR" id="PIRSR601929-1"/>
    </source>
</evidence>
<protein>
    <recommendedName>
        <fullName evidence="11">Germin-like protein</fullName>
    </recommendedName>
</protein>
<evidence type="ECO:0000256" key="3">
    <source>
        <dbReference type="ARBA" id="ARBA00022523"/>
    </source>
</evidence>
<dbReference type="InterPro" id="IPR019780">
    <property type="entry name" value="Germin_Mn-BS"/>
</dbReference>
<feature type="binding site" evidence="8">
    <location>
        <position position="133"/>
    </location>
    <ligand>
        <name>oxalate</name>
        <dbReference type="ChEBI" id="CHEBI:30623"/>
    </ligand>
</feature>
<feature type="binding site" evidence="9">
    <location>
        <position position="181"/>
    </location>
    <ligand>
        <name>Mn(2+)</name>
        <dbReference type="ChEBI" id="CHEBI:29035"/>
    </ligand>
</feature>
<keyword evidence="3 11" id="KW-0052">Apoplast</keyword>
<evidence type="ECO:0000256" key="2">
    <source>
        <dbReference type="ARBA" id="ARBA00007456"/>
    </source>
</evidence>
<dbReference type="Gene3D" id="2.60.120.10">
    <property type="entry name" value="Jelly Rolls"/>
    <property type="match status" value="1"/>
</dbReference>
<keyword evidence="7 8" id="KW-0464">Manganese</keyword>
<organism evidence="13 14">
    <name type="scientific">Zingiber officinale</name>
    <name type="common">Ginger</name>
    <name type="synonym">Amomum zingiber</name>
    <dbReference type="NCBI Taxonomy" id="94328"/>
    <lineage>
        <taxon>Eukaryota</taxon>
        <taxon>Viridiplantae</taxon>
        <taxon>Streptophyta</taxon>
        <taxon>Embryophyta</taxon>
        <taxon>Tracheophyta</taxon>
        <taxon>Spermatophyta</taxon>
        <taxon>Magnoliopsida</taxon>
        <taxon>Liliopsida</taxon>
        <taxon>Zingiberales</taxon>
        <taxon>Zingiberaceae</taxon>
        <taxon>Zingiber</taxon>
    </lineage>
</organism>
<evidence type="ECO:0000256" key="7">
    <source>
        <dbReference type="ARBA" id="ARBA00023211"/>
    </source>
</evidence>
<dbReference type="PRINTS" id="PR00325">
    <property type="entry name" value="GERMIN"/>
</dbReference>
<keyword evidence="6 10" id="KW-1015">Disulfide bond</keyword>
<accession>A0A8J5I9H1</accession>
<dbReference type="CDD" id="cd02241">
    <property type="entry name" value="cupin_OxOx"/>
    <property type="match status" value="1"/>
</dbReference>